<feature type="region of interest" description="Disordered" evidence="6">
    <location>
        <begin position="361"/>
        <end position="442"/>
    </location>
</feature>
<dbReference type="SUPFAM" id="SSF55874">
    <property type="entry name" value="ATPase domain of HSP90 chaperone/DNA topoisomerase II/histidine kinase"/>
    <property type="match status" value="1"/>
</dbReference>
<feature type="domain" description="Histidine kinase/HSP90-like ATPase" evidence="8">
    <location>
        <begin position="241"/>
        <end position="347"/>
    </location>
</feature>
<evidence type="ECO:0000256" key="5">
    <source>
        <dbReference type="ARBA" id="ARBA00022777"/>
    </source>
</evidence>
<keyword evidence="7" id="KW-0812">Transmembrane</keyword>
<dbReference type="Gene3D" id="3.30.565.10">
    <property type="entry name" value="Histidine kinase-like ATPase, C-terminal domain"/>
    <property type="match status" value="1"/>
</dbReference>
<dbReference type="EMBL" id="JAVREL010000004">
    <property type="protein sequence ID" value="MDT0342887.1"/>
    <property type="molecule type" value="Genomic_DNA"/>
</dbReference>
<dbReference type="Pfam" id="PF02518">
    <property type="entry name" value="HATPase_c"/>
    <property type="match status" value="1"/>
</dbReference>
<dbReference type="EC" id="2.7.13.3" evidence="2"/>
<comment type="caution">
    <text evidence="9">The sequence shown here is derived from an EMBL/GenBank/DDBJ whole genome shotgun (WGS) entry which is preliminary data.</text>
</comment>
<dbReference type="GO" id="GO:0016301">
    <property type="term" value="F:kinase activity"/>
    <property type="evidence" value="ECO:0007669"/>
    <property type="project" value="UniProtKB-KW"/>
</dbReference>
<sequence>MEIPTALVICLAAGSALAVLLATLWSRQHRRHRRRELDSRRRAADADAELVDLRQRLTEAARRERVMTEELAHLADARLPALTQSLRHSHVRVPGPVHPELLDDAGRAAFEAVLAAATRAILSERRRVDGAAQAAVRGATTKLQTMCYQMQTSVDEMLHKYDDPDLAEQLSALDYLNEQILRRLQVTRVVCGAGAGLVRTKSPLRALVMGASSRIPSYERVQIIDHLPQPVAVADRAAEPVAIMIAELMANAVHHSHGSLPVEVTLHQAHNGAVVVVNDAGIGMNADEFSRARRLLSGTEQIHLAELGDPPRSGFAAIGELSRQYGVAVSVEPSHYAGVKAVVFIPAELLLPVSDDEPVPAPVFRPAAPPPPRVGDPPPLPQRHNRRVPDPSPGPAAAPADRDPRFRDPEEAAARMGALQRGTARGRAADTGPAAVADMERD</sequence>
<evidence type="ECO:0000256" key="1">
    <source>
        <dbReference type="ARBA" id="ARBA00000085"/>
    </source>
</evidence>
<proteinExistence type="predicted"/>
<name>A0ABU2MMQ3_9ACTN</name>
<evidence type="ECO:0000256" key="2">
    <source>
        <dbReference type="ARBA" id="ARBA00012438"/>
    </source>
</evidence>
<feature type="compositionally biased region" description="Pro residues" evidence="6">
    <location>
        <begin position="361"/>
        <end position="381"/>
    </location>
</feature>
<keyword evidence="5 9" id="KW-0418">Kinase</keyword>
<evidence type="ECO:0000313" key="9">
    <source>
        <dbReference type="EMBL" id="MDT0342887.1"/>
    </source>
</evidence>
<keyword evidence="3" id="KW-0597">Phosphoprotein</keyword>
<protein>
    <recommendedName>
        <fullName evidence="2">histidine kinase</fullName>
        <ecNumber evidence="2">2.7.13.3</ecNumber>
    </recommendedName>
</protein>
<feature type="compositionally biased region" description="Basic and acidic residues" evidence="6">
    <location>
        <begin position="400"/>
        <end position="413"/>
    </location>
</feature>
<dbReference type="PANTHER" id="PTHR45436">
    <property type="entry name" value="SENSOR HISTIDINE KINASE YKOH"/>
    <property type="match status" value="1"/>
</dbReference>
<evidence type="ECO:0000256" key="6">
    <source>
        <dbReference type="SAM" id="MobiDB-lite"/>
    </source>
</evidence>
<keyword evidence="4" id="KW-0808">Transferase</keyword>
<evidence type="ECO:0000256" key="3">
    <source>
        <dbReference type="ARBA" id="ARBA00022553"/>
    </source>
</evidence>
<evidence type="ECO:0000256" key="7">
    <source>
        <dbReference type="SAM" id="Phobius"/>
    </source>
</evidence>
<organism evidence="9 10">
    <name type="scientific">Streptomyces litchfieldiae</name>
    <dbReference type="NCBI Taxonomy" id="3075543"/>
    <lineage>
        <taxon>Bacteria</taxon>
        <taxon>Bacillati</taxon>
        <taxon>Actinomycetota</taxon>
        <taxon>Actinomycetes</taxon>
        <taxon>Kitasatosporales</taxon>
        <taxon>Streptomycetaceae</taxon>
        <taxon>Streptomyces</taxon>
    </lineage>
</organism>
<feature type="transmembrane region" description="Helical" evidence="7">
    <location>
        <begin position="6"/>
        <end position="25"/>
    </location>
</feature>
<dbReference type="InterPro" id="IPR036890">
    <property type="entry name" value="HATPase_C_sf"/>
</dbReference>
<gene>
    <name evidence="9" type="ORF">RM590_09690</name>
</gene>
<evidence type="ECO:0000256" key="4">
    <source>
        <dbReference type="ARBA" id="ARBA00022679"/>
    </source>
</evidence>
<evidence type="ECO:0000313" key="10">
    <source>
        <dbReference type="Proteomes" id="UP001183246"/>
    </source>
</evidence>
<keyword evidence="7" id="KW-1133">Transmembrane helix</keyword>
<accession>A0ABU2MMQ3</accession>
<dbReference type="InterPro" id="IPR003594">
    <property type="entry name" value="HATPase_dom"/>
</dbReference>
<dbReference type="RefSeq" id="WP_311704018.1">
    <property type="nucleotide sequence ID" value="NZ_JAVREL010000004.1"/>
</dbReference>
<dbReference type="Proteomes" id="UP001183246">
    <property type="component" value="Unassembled WGS sequence"/>
</dbReference>
<comment type="catalytic activity">
    <reaction evidence="1">
        <text>ATP + protein L-histidine = ADP + protein N-phospho-L-histidine.</text>
        <dbReference type="EC" id="2.7.13.3"/>
    </reaction>
</comment>
<evidence type="ECO:0000259" key="8">
    <source>
        <dbReference type="Pfam" id="PF02518"/>
    </source>
</evidence>
<reference evidence="10" key="1">
    <citation type="submission" date="2023-07" db="EMBL/GenBank/DDBJ databases">
        <title>30 novel species of actinomycetes from the DSMZ collection.</title>
        <authorList>
            <person name="Nouioui I."/>
        </authorList>
    </citation>
    <scope>NUCLEOTIDE SEQUENCE [LARGE SCALE GENOMIC DNA]</scope>
    <source>
        <strain evidence="10">DSM 44938</strain>
    </source>
</reference>
<keyword evidence="10" id="KW-1185">Reference proteome</keyword>
<keyword evidence="7" id="KW-0472">Membrane</keyword>
<dbReference type="InterPro" id="IPR050428">
    <property type="entry name" value="TCS_sensor_his_kinase"/>
</dbReference>
<dbReference type="PANTHER" id="PTHR45436:SF5">
    <property type="entry name" value="SENSOR HISTIDINE KINASE TRCS"/>
    <property type="match status" value="1"/>
</dbReference>